<dbReference type="Proteomes" id="UP000735302">
    <property type="component" value="Unassembled WGS sequence"/>
</dbReference>
<sequence length="79" mass="8931">MLRFVQRDLSQLLFGFVCQVEALLAGAKRMVMERALHVASWQTFPIDKGVGWYTQASGNTRYAAEAEEDDAGEWTSVFE</sequence>
<organism evidence="1 2">
    <name type="scientific">Plakobranchus ocellatus</name>
    <dbReference type="NCBI Taxonomy" id="259542"/>
    <lineage>
        <taxon>Eukaryota</taxon>
        <taxon>Metazoa</taxon>
        <taxon>Spiralia</taxon>
        <taxon>Lophotrochozoa</taxon>
        <taxon>Mollusca</taxon>
        <taxon>Gastropoda</taxon>
        <taxon>Heterobranchia</taxon>
        <taxon>Euthyneura</taxon>
        <taxon>Panpulmonata</taxon>
        <taxon>Sacoglossa</taxon>
        <taxon>Placobranchoidea</taxon>
        <taxon>Plakobranchidae</taxon>
        <taxon>Plakobranchus</taxon>
    </lineage>
</organism>
<proteinExistence type="predicted"/>
<comment type="caution">
    <text evidence="1">The sequence shown here is derived from an EMBL/GenBank/DDBJ whole genome shotgun (WGS) entry which is preliminary data.</text>
</comment>
<keyword evidence="2" id="KW-1185">Reference proteome</keyword>
<name>A0AAV3ZF32_9GAST</name>
<accession>A0AAV3ZF32</accession>
<evidence type="ECO:0000313" key="2">
    <source>
        <dbReference type="Proteomes" id="UP000735302"/>
    </source>
</evidence>
<dbReference type="EMBL" id="BLXT01002375">
    <property type="protein sequence ID" value="GFN93943.1"/>
    <property type="molecule type" value="Genomic_DNA"/>
</dbReference>
<evidence type="ECO:0000313" key="1">
    <source>
        <dbReference type="EMBL" id="GFN93943.1"/>
    </source>
</evidence>
<reference evidence="1 2" key="1">
    <citation type="journal article" date="2021" name="Elife">
        <title>Chloroplast acquisition without the gene transfer in kleptoplastic sea slugs, Plakobranchus ocellatus.</title>
        <authorList>
            <person name="Maeda T."/>
            <person name="Takahashi S."/>
            <person name="Yoshida T."/>
            <person name="Shimamura S."/>
            <person name="Takaki Y."/>
            <person name="Nagai Y."/>
            <person name="Toyoda A."/>
            <person name="Suzuki Y."/>
            <person name="Arimoto A."/>
            <person name="Ishii H."/>
            <person name="Satoh N."/>
            <person name="Nishiyama T."/>
            <person name="Hasebe M."/>
            <person name="Maruyama T."/>
            <person name="Minagawa J."/>
            <person name="Obokata J."/>
            <person name="Shigenobu S."/>
        </authorList>
    </citation>
    <scope>NUCLEOTIDE SEQUENCE [LARGE SCALE GENOMIC DNA]</scope>
</reference>
<dbReference type="AlphaFoldDB" id="A0AAV3ZF32"/>
<gene>
    <name evidence="1" type="ORF">PoB_002044900</name>
</gene>
<protein>
    <submittedName>
        <fullName evidence="1">Uncharacterized protein</fullName>
    </submittedName>
</protein>